<dbReference type="AlphaFoldDB" id="A0A559IEA6"/>
<gene>
    <name evidence="1" type="ORF">FPZ44_23915</name>
</gene>
<dbReference type="InterPro" id="IPR018775">
    <property type="entry name" value="RlaP"/>
</dbReference>
<dbReference type="EMBL" id="VNJK01000006">
    <property type="protein sequence ID" value="TVX85998.1"/>
    <property type="molecule type" value="Genomic_DNA"/>
</dbReference>
<organism evidence="1 2">
    <name type="scientific">Paenibacillus agilis</name>
    <dbReference type="NCBI Taxonomy" id="3020863"/>
    <lineage>
        <taxon>Bacteria</taxon>
        <taxon>Bacillati</taxon>
        <taxon>Bacillota</taxon>
        <taxon>Bacilli</taxon>
        <taxon>Bacillales</taxon>
        <taxon>Paenibacillaceae</taxon>
        <taxon>Paenibacillus</taxon>
    </lineage>
</organism>
<evidence type="ECO:0000313" key="1">
    <source>
        <dbReference type="EMBL" id="TVX85998.1"/>
    </source>
</evidence>
<accession>A0A559IEA6</accession>
<name>A0A559IEA6_9BACL</name>
<keyword evidence="2" id="KW-1185">Reference proteome</keyword>
<protein>
    <recommendedName>
        <fullName evidence="3">Nucleotidyltransferase</fullName>
    </recommendedName>
</protein>
<proteinExistence type="predicted"/>
<dbReference type="Proteomes" id="UP000318102">
    <property type="component" value="Unassembled WGS sequence"/>
</dbReference>
<dbReference type="OrthoDB" id="2987080at2"/>
<evidence type="ECO:0000313" key="2">
    <source>
        <dbReference type="Proteomes" id="UP000318102"/>
    </source>
</evidence>
<dbReference type="RefSeq" id="WP_144994739.1">
    <property type="nucleotide sequence ID" value="NZ_VNJK01000006.1"/>
</dbReference>
<reference evidence="1 2" key="1">
    <citation type="submission" date="2019-07" db="EMBL/GenBank/DDBJ databases">
        <authorList>
            <person name="Kim J."/>
        </authorList>
    </citation>
    <scope>NUCLEOTIDE SEQUENCE [LARGE SCALE GENOMIC DNA]</scope>
    <source>
        <strain evidence="1 2">N4</strain>
    </source>
</reference>
<sequence>MSLIDALKEQAEILKSDGYTVAFIGIYGSQNYGLDLNTEEYQSDIDMKAIVVPTLDNLIRNSKPVSTVVDTKWGQCDIKDIRVFFETLLKANPSFIELLYTDYYYVNPKFETEFNQILSLRDELMETLSPQFMRAMYGMMCEKAKAMCHPYPSIIHKIEKYGYDGKQLSHAYRLLVMIKDYFNKKKPLKECFYPSIPEKRIILGMKLNNATLEDAKESIEWILEDGKEERDKYLSSVDNTKIDFSIKDRFLMLSQEIIKNKIVEEIKNND</sequence>
<dbReference type="Pfam" id="PF10127">
    <property type="entry name" value="RlaP"/>
    <property type="match status" value="1"/>
</dbReference>
<evidence type="ECO:0008006" key="3">
    <source>
        <dbReference type="Google" id="ProtNLM"/>
    </source>
</evidence>
<comment type="caution">
    <text evidence="1">The sequence shown here is derived from an EMBL/GenBank/DDBJ whole genome shotgun (WGS) entry which is preliminary data.</text>
</comment>